<keyword evidence="2" id="KW-1185">Reference proteome</keyword>
<reference evidence="1" key="1">
    <citation type="submission" date="2020-10" db="EMBL/GenBank/DDBJ databases">
        <title>Taxonomic study of unclassified bacteria belonging to the class Ktedonobacteria.</title>
        <authorList>
            <person name="Yabe S."/>
            <person name="Wang C.M."/>
            <person name="Zheng Y."/>
            <person name="Sakai Y."/>
            <person name="Cavaletti L."/>
            <person name="Monciardini P."/>
            <person name="Donadio S."/>
        </authorList>
    </citation>
    <scope>NUCLEOTIDE SEQUENCE</scope>
    <source>
        <strain evidence="1">ID150040</strain>
    </source>
</reference>
<gene>
    <name evidence="1" type="ORF">KSF_005080</name>
</gene>
<dbReference type="RefSeq" id="WP_220201421.1">
    <property type="nucleotide sequence ID" value="NZ_BNJK01000001.1"/>
</dbReference>
<accession>A0A8J3MZQ4</accession>
<dbReference type="Proteomes" id="UP000597444">
    <property type="component" value="Unassembled WGS sequence"/>
</dbReference>
<sequence>MKQLSQALIAIFTTGCLLLVITGCGGTSVQNSAQPYQGVHLTFSRWAGPDANAMAKVLPEFTKETGIQVTMDAISYDNLQQKQILDFTSHTANYDVLWVPEVWLPQYAQSGWLQPLQQYSNDPSLTPANFDLNDFMPSVLQTGKYNGTLYALPSFVQTPILVYRKDLLQSAHLPVPATWNDALKDAQYFKQHGMGGIAMPAKSSADGTDVWASFMRSAGGDYFNAQGVSTVNSSAGVAALQYWSDLLKTGPTGSLQWEWDDVNANLLHGNVAMGITISGIANQFVDPSQTKFSSDFGYLALPYKDQLSGTLASWSWAMNKDSKNPKAAYLLISYLTSKRVAQQLGELDATISARASLFTASGLVAKQPWLPAVQDALKNGKTQPLIPGSAKISQIMQRQIALVSSGNLSSQTALNQAQQQITQAMKS</sequence>
<dbReference type="PANTHER" id="PTHR43649:SF12">
    <property type="entry name" value="DIACETYLCHITOBIOSE BINDING PROTEIN DASA"/>
    <property type="match status" value="1"/>
</dbReference>
<dbReference type="Gene3D" id="3.40.190.10">
    <property type="entry name" value="Periplasmic binding protein-like II"/>
    <property type="match status" value="2"/>
</dbReference>
<dbReference type="AlphaFoldDB" id="A0A8J3MZQ4"/>
<dbReference type="PROSITE" id="PS51257">
    <property type="entry name" value="PROKAR_LIPOPROTEIN"/>
    <property type="match status" value="1"/>
</dbReference>
<dbReference type="PANTHER" id="PTHR43649">
    <property type="entry name" value="ARABINOSE-BINDING PROTEIN-RELATED"/>
    <property type="match status" value="1"/>
</dbReference>
<dbReference type="SUPFAM" id="SSF53850">
    <property type="entry name" value="Periplasmic binding protein-like II"/>
    <property type="match status" value="1"/>
</dbReference>
<proteinExistence type="predicted"/>
<comment type="caution">
    <text evidence="1">The sequence shown here is derived from an EMBL/GenBank/DDBJ whole genome shotgun (WGS) entry which is preliminary data.</text>
</comment>
<organism evidence="1 2">
    <name type="scientific">Reticulibacter mediterranei</name>
    <dbReference type="NCBI Taxonomy" id="2778369"/>
    <lineage>
        <taxon>Bacteria</taxon>
        <taxon>Bacillati</taxon>
        <taxon>Chloroflexota</taxon>
        <taxon>Ktedonobacteria</taxon>
        <taxon>Ktedonobacterales</taxon>
        <taxon>Reticulibacteraceae</taxon>
        <taxon>Reticulibacter</taxon>
    </lineage>
</organism>
<dbReference type="Pfam" id="PF01547">
    <property type="entry name" value="SBP_bac_1"/>
    <property type="match status" value="1"/>
</dbReference>
<dbReference type="CDD" id="cd13585">
    <property type="entry name" value="PBP2_TMBP_like"/>
    <property type="match status" value="1"/>
</dbReference>
<dbReference type="EMBL" id="BNJK01000001">
    <property type="protein sequence ID" value="GHO90460.1"/>
    <property type="molecule type" value="Genomic_DNA"/>
</dbReference>
<dbReference type="InterPro" id="IPR006059">
    <property type="entry name" value="SBP"/>
</dbReference>
<evidence type="ECO:0000313" key="1">
    <source>
        <dbReference type="EMBL" id="GHO90460.1"/>
    </source>
</evidence>
<dbReference type="InterPro" id="IPR050490">
    <property type="entry name" value="Bact_solute-bd_prot1"/>
</dbReference>
<evidence type="ECO:0000313" key="2">
    <source>
        <dbReference type="Proteomes" id="UP000597444"/>
    </source>
</evidence>
<name>A0A8J3MZQ4_9CHLR</name>
<protein>
    <submittedName>
        <fullName evidence="1">Sugar ABC transporter substrate-binding protein</fullName>
    </submittedName>
</protein>